<gene>
    <name evidence="30" type="primary">LOC117210029</name>
</gene>
<sequence>MENKTDSPSGQSEDNEVQCINSEGYNDASEGQHFLLPSRYSRSPKVPIEYIRRTNMSRYNPALRNLIPIRHRNQNKESMPADSAGLFSYIFYTWITPYIWEAYKKGIDITNLPRISIYESSKYNAHRLEILWQEEIGKHGPYLASFSSVAWRFTRTRICIAGFLLSCSTICGFITSMILMKKVLEHVQSPEEGTWIGIKWALLLTCCDLLRIVFFNWTWNTNIRTALRLKSACTTLLYKKIIRLNSLGNKSTGEITNLFTNDSQRLFDVVIYGPMIFSGPIIIICGIAYILWIFSPIAICGILTFLIFYPCQYLISRLVGHFRFKTVVITDIRVKLMNEILECVKLIKMYSWEKYFSHKLLGIRKKEEYWLHKIVYFQSLAISLTPAIPVIAAIITFLAHLSTGSNLTAAQAFPITTFFGNMLRMALASLKDSTRHFIDAHIALRRMKVFPFVTLLNSQFRSSFMFLQVALVNINESNITLNRFQDVLLLEEQICHISKPIVKSQAVAIANGTFVYENSNLHTKKLKNAKEKKKVGSYLKTKIELEKLNEPSQETQYVEVLSDIKFGAAKGTLIGICGQVGSGKSSLLLAALGQLKMINGHILREGSCAYVSQQAWIVNATFKENILFGNQFDAKRYYQALTVCSLKEDLNMLPGGDETEIGERGINLSGGQKQRVALARALYANRDIYFLDDPLSAVDTHVGSYIFKNLILGVLKDKCVLFVTHQVQFLKHSNQIYVMHKGRIVEQGTHDELIKLNREYAAMVNSALLKTKNSSTDETSALTKIDSRESSNDLEKQIACSSGDNNENIAISKEIHGGGAILTTPEKMGMGTVELYTYHTYVKSAGGYFIALLVFFTLLLNVGSSAFSTWWLAIWIKAGGGNVTDPNTNKTVTSNNLNDNPNYSYYQNIYIGCIGVILLTSLLRGLAIMYATIKASTTLHNQVFKKMIKSAVTFFETTPIGRIQNIFSRDIDEVDSYIPISVENMVQNIITCSFAIIAICAILPWFCIPLIILAAVFFYISKIFRVAMRDFKRIESTSRSPVLSFVTTTIHGLNTIHAFQKGKAFVNKFEELIDLNNLCLYLCQSIMRWSAVRLDILAIISSSITAFLVILLKNQISPSLAGLAMAYAMQMTGVFQYTVRLMAETETRFISVERISYYLRTLQKEESFRNDPINPSDQWPTDGELEFHKVELKYRKELPPVLDNISFVIKSGEHIGIVGRTGAGKSSLIVALFRLVEISNGKIRIDGIDIAKVKLKLLRNKLSIIPQDPVLFSGTIRSNLDPFEQFDDFEIWSVLEKTQLKEKIQAMPGELNAPIEVGGNNLSVGERQLLCLSRALLRNAKIIVLDEATAAVDPETEVAVQNTIQNAFSNSTVLTIAHRLKTVISCNRVIVMKNGQIIEFGLTIANIIPIMMLGRKQSLKGEPVLADYGPEESLNESADIEWVNKLWVRRLMRSCALVSLASVCLNTPKTFEKVPPLQYVTFICDLVITFLFTAEMIAKMHIRGILKRDKSYLKDHWCQFDGSMVIFLWLSVILQMFEMLGFDIRLTPISILRAPRPLIMIRFLRVFLKFSMPKARINQIFKRSSQQIYNVTLFFLFFMSLYGLLGVQFFGELKNHCVLNTTDPKYITINSLAIPDTFCSTDPESGYQCPEGMTCMKLQLSKYIMGFNGFDEFATSIFTVYQTASQEGWVFIMYRAIDSLPAWRAVLYFSTMIFFLAWLVKNVFIAVITETFNEIRVQFQQMWGVRGHISNNTASQILTGDDNGWKLVTLDENKHGGLASPICHAILRSPQFRMVVMFVILANGIATATMSFKHDEKPRHMYYDNYYYAEIAFTVFLDLETLFKIWCLGFRSYYKHSIHKFELLLAIGTTLHIIPFFYLSGFTYFQVLRVVRLIKASPMLEDFVYKIFGPGKKLGSLIIFTMCLLVISSSISMQLFCFLDFTKFETFPEAFMSMFQILTQEAWVDVMDETMLRTHETMAPLAAMYFILYHLFVTLIVLSLFVAVILDNLELDEDIKKLKQLKFREQSAEIKETLPFRLRIFEKFPDSPQMTCLHKVPSDFNLPKVRESFMRQFVFEMETEENEGVKKINETFDSKMIYRKQRPVKILNNPPKVRNVATNLKKAAVIYIINDSNNQRLLLGDSAMIPVPGKGLLKPQGTVSSAKQLRFDQKKSIRRSVRSGSIKLKQTYEHLMENGDIGGINRVSSSRSRPHDLDIKLLQAKRQQAEMRRNQREEDLRENHPFFDTPLFAVPRESKFRKICQSLVYARYDTNVKDPLTGKERKVQYKSLHNFLGLVTYLDWVMIFATTMSCISMMFETPRYRVMEVPALQIAEYGFVIFMSIELALKILADGLFFTPKAYIKDVASVLDIFIYVVSLVFLCWMPKSVPPNSGAQLLMILRCVRPLRIFTLVPHMRKVVYELCRGFKEILLVSTLLILLMFIFASYGVQLYGGRLARCNDPTILKREDCVGVFMRRVFVTKMKLNPSENESYPSILVPRVWANPRRFNFDNIGDALMALFEVLSFKGWLDVRDVLIQALGPVHAIYIHIYIFLGCMIGLTLFVGVVIANYSENKGTALLTVDQRRWCDLKKRLKIAQPLHLPPRPDGKKFRAFIYDITQNIYFKRFIAVMVLINSALLCVSWRIEEEHTEALATVSTILTLIFLVEVIMKNIAFTPRGYWQSRRNRYDLLVTVVGVIWIVIHCTMKNDLSYVIGFMVVILRFFTITGKHTTLKMLMLTVGVSVCKSFFIIFGMFLLVFFYALAGTIIFGTVKYGEGIGRRANFESPVTGVAMLFRIVTGEDWNKIMHDCMIQPPYCTPAANYWETDCGNFHASLIYFCTFYVIITYIVLNLLVAIIMENFSLFYSNEEDALLSYADIRNFQNTWNVVDNHQKGFIPVKRVKFILRLLKGRLETDPQKDRLLFKHMCYELEKLNNGEDVTFHDVINMLSYRSVDIRKALQLEELLAREEFEYIIEEEVAKQTIRNWLEGCLKKIRASGKQQNSLVAGLRANTEQVQQQEHVEEKGKEVAKEEETETKEIDAIRHCKAKKPVVLPRSDSIGSGSGRKYLIPTLSDPASIRSEKDKSAAPKKKNNRPPPAPKNNLPHLTESTEQSRQQREVVNAKATVPKPSSVMLEVREWWKEQLAYSSESSEDEV</sequence>
<evidence type="ECO:0000256" key="17">
    <source>
        <dbReference type="ARBA" id="ARBA00023180"/>
    </source>
</evidence>
<dbReference type="FunFam" id="1.10.287.70:FF:000060">
    <property type="entry name" value="Sodium leak channel non-selective protein"/>
    <property type="match status" value="1"/>
</dbReference>
<dbReference type="FunFam" id="3.40.50.300:FF:000610">
    <property type="entry name" value="Multidrug resistance-associated ABC transporter"/>
    <property type="match status" value="1"/>
</dbReference>
<dbReference type="Pfam" id="PF00520">
    <property type="entry name" value="Ion_trans"/>
    <property type="match status" value="4"/>
</dbReference>
<dbReference type="GeneID" id="117210029"/>
<dbReference type="GO" id="GO:0016887">
    <property type="term" value="F:ATP hydrolysis activity"/>
    <property type="evidence" value="ECO:0007669"/>
    <property type="project" value="InterPro"/>
</dbReference>
<dbReference type="SUPFAM" id="SSF90123">
    <property type="entry name" value="ABC transporter transmembrane region"/>
    <property type="match status" value="2"/>
</dbReference>
<evidence type="ECO:0000256" key="20">
    <source>
        <dbReference type="ARBA" id="ARBA00036239"/>
    </source>
</evidence>
<evidence type="ECO:0000256" key="18">
    <source>
        <dbReference type="ARBA" id="ARBA00023201"/>
    </source>
</evidence>
<dbReference type="Pfam" id="PF00005">
    <property type="entry name" value="ABC_tran"/>
    <property type="match status" value="2"/>
</dbReference>
<keyword evidence="14" id="KW-0406">Ion transport</keyword>
<dbReference type="InterPro" id="IPR028823">
    <property type="entry name" value="NALCN"/>
</dbReference>
<feature type="transmembrane region" description="Helical" evidence="26">
    <location>
        <begin position="1549"/>
        <end position="1568"/>
    </location>
</feature>
<keyword evidence="17" id="KW-0325">Glycoprotein</keyword>
<feature type="domain" description="ABC transporter" evidence="27">
    <location>
        <begin position="543"/>
        <end position="766"/>
    </location>
</feature>
<keyword evidence="11 26" id="KW-1133">Transmembrane helix</keyword>
<evidence type="ECO:0000256" key="10">
    <source>
        <dbReference type="ARBA" id="ARBA00022882"/>
    </source>
</evidence>
<accession>A0A6P8N1G9</accession>
<dbReference type="GO" id="GO:0005272">
    <property type="term" value="F:sodium channel activity"/>
    <property type="evidence" value="ECO:0007669"/>
    <property type="project" value="UniProtKB-KW"/>
</dbReference>
<dbReference type="FunFam" id="1.20.1560.10:FF:000015">
    <property type="entry name" value="multidrug resistance-associated protein 5 isoform X1"/>
    <property type="match status" value="1"/>
</dbReference>
<dbReference type="CDD" id="cd18599">
    <property type="entry name" value="ABC_6TM_MRP5_8_9_D2"/>
    <property type="match status" value="1"/>
</dbReference>
<feature type="transmembrane region" description="Helical" evidence="26">
    <location>
        <begin position="1518"/>
        <end position="1537"/>
    </location>
</feature>
<dbReference type="Gene3D" id="3.40.50.300">
    <property type="entry name" value="P-loop containing nucleotide triphosphate hydrolases"/>
    <property type="match status" value="2"/>
</dbReference>
<feature type="transmembrane region" description="Helical" evidence="26">
    <location>
        <begin position="2543"/>
        <end position="2566"/>
    </location>
</feature>
<dbReference type="InterPro" id="IPR011527">
    <property type="entry name" value="ABC1_TM_dom"/>
</dbReference>
<feature type="transmembrane region" description="Helical" evidence="26">
    <location>
        <begin position="269"/>
        <end position="290"/>
    </location>
</feature>
<evidence type="ECO:0000313" key="30">
    <source>
        <dbReference type="RefSeq" id="XP_033308500.1"/>
    </source>
</evidence>
<feature type="transmembrane region" description="Helical" evidence="26">
    <location>
        <begin position="848"/>
        <end position="876"/>
    </location>
</feature>
<dbReference type="FunFam" id="1.20.120.350:FF:000030">
    <property type="entry name" value="sodium leak channel non-selective protein"/>
    <property type="match status" value="1"/>
</dbReference>
<dbReference type="GO" id="GO:0005886">
    <property type="term" value="C:plasma membrane"/>
    <property type="evidence" value="ECO:0007669"/>
    <property type="project" value="UniProtKB-SubCell"/>
</dbReference>
<dbReference type="CDD" id="cd03244">
    <property type="entry name" value="ABCC_MRP_domain2"/>
    <property type="match status" value="1"/>
</dbReference>
<evidence type="ECO:0000256" key="13">
    <source>
        <dbReference type="ARBA" id="ARBA00023054"/>
    </source>
</evidence>
<evidence type="ECO:0000256" key="6">
    <source>
        <dbReference type="ARBA" id="ARBA00022692"/>
    </source>
</evidence>
<keyword evidence="9" id="KW-0067">ATP-binding</keyword>
<feature type="transmembrane region" description="Helical" evidence="26">
    <location>
        <begin position="200"/>
        <end position="219"/>
    </location>
</feature>
<keyword evidence="3" id="KW-0813">Transport</keyword>
<keyword evidence="8" id="KW-0547">Nucleotide-binding</keyword>
<evidence type="ECO:0000256" key="16">
    <source>
        <dbReference type="ARBA" id="ARBA00023157"/>
    </source>
</evidence>
<feature type="transmembrane region" description="Helical" evidence="26">
    <location>
        <begin position="296"/>
        <end position="315"/>
    </location>
</feature>
<feature type="transmembrane region" description="Helical" evidence="26">
    <location>
        <begin position="1983"/>
        <end position="2006"/>
    </location>
</feature>
<evidence type="ECO:0000256" key="8">
    <source>
        <dbReference type="ARBA" id="ARBA00022741"/>
    </source>
</evidence>
<feature type="transmembrane region" description="Helical" evidence="26">
    <location>
        <begin position="2366"/>
        <end position="2384"/>
    </location>
</feature>
<feature type="transmembrane region" description="Helical" evidence="26">
    <location>
        <begin position="2427"/>
        <end position="2446"/>
    </location>
</feature>
<evidence type="ECO:0000256" key="11">
    <source>
        <dbReference type="ARBA" id="ARBA00022989"/>
    </source>
</evidence>
<dbReference type="PANTHER" id="PTHR46141">
    <property type="entry name" value="SODIUM LEAK CHANNEL NON-SELECTIVE PROTEIN"/>
    <property type="match status" value="1"/>
</dbReference>
<keyword evidence="5" id="KW-1003">Cell membrane</keyword>
<feature type="transmembrane region" description="Helical" evidence="26">
    <location>
        <begin position="1588"/>
        <end position="1610"/>
    </location>
</feature>
<evidence type="ECO:0000256" key="19">
    <source>
        <dbReference type="ARBA" id="ARBA00023303"/>
    </source>
</evidence>
<dbReference type="CDD" id="cd18592">
    <property type="entry name" value="ABC_6TM_MRP5_8_9_D1"/>
    <property type="match status" value="1"/>
</dbReference>
<evidence type="ECO:0000256" key="14">
    <source>
        <dbReference type="ARBA" id="ARBA00023065"/>
    </source>
</evidence>
<dbReference type="SUPFAM" id="SSF81324">
    <property type="entry name" value="Voltage-gated potassium channels"/>
    <property type="match status" value="4"/>
</dbReference>
<evidence type="ECO:0000256" key="5">
    <source>
        <dbReference type="ARBA" id="ARBA00022475"/>
    </source>
</evidence>
<evidence type="ECO:0000256" key="23">
    <source>
        <dbReference type="ARBA" id="ARBA00081688"/>
    </source>
</evidence>
<evidence type="ECO:0000256" key="15">
    <source>
        <dbReference type="ARBA" id="ARBA00023136"/>
    </source>
</evidence>
<evidence type="ECO:0000256" key="4">
    <source>
        <dbReference type="ARBA" id="ARBA00022461"/>
    </source>
</evidence>
<evidence type="ECO:0000256" key="26">
    <source>
        <dbReference type="SAM" id="Phobius"/>
    </source>
</evidence>
<comment type="similarity">
    <text evidence="21">Belongs to the NALCN family.</text>
</comment>
<keyword evidence="4" id="KW-0894">Sodium channel</keyword>
<feature type="transmembrane region" description="Helical" evidence="26">
    <location>
        <begin position="2649"/>
        <end position="2672"/>
    </location>
</feature>
<feature type="compositionally biased region" description="Basic and acidic residues" evidence="25">
    <location>
        <begin position="3016"/>
        <end position="3038"/>
    </location>
</feature>
<keyword evidence="19" id="KW-0407">Ion channel</keyword>
<feature type="transmembrane region" description="Helical" evidence="26">
    <location>
        <begin position="1705"/>
        <end position="1728"/>
    </location>
</feature>
<evidence type="ECO:0000256" key="7">
    <source>
        <dbReference type="ARBA" id="ARBA00022737"/>
    </source>
</evidence>
<evidence type="ECO:0000256" key="9">
    <source>
        <dbReference type="ARBA" id="ARBA00022840"/>
    </source>
</evidence>
<evidence type="ECO:0000259" key="27">
    <source>
        <dbReference type="PROSITE" id="PS50893"/>
    </source>
</evidence>
<dbReference type="GO" id="GO:0032230">
    <property type="term" value="P:positive regulation of synaptic transmission, GABAergic"/>
    <property type="evidence" value="ECO:0007669"/>
    <property type="project" value="TreeGrafter"/>
</dbReference>
<feature type="transmembrane region" description="Helical" evidence="26">
    <location>
        <begin position="1477"/>
        <end position="1498"/>
    </location>
</feature>
<keyword evidence="16" id="KW-1015">Disulfide bond</keyword>
<evidence type="ECO:0000256" key="1">
    <source>
        <dbReference type="ARBA" id="ARBA00004651"/>
    </source>
</evidence>
<dbReference type="SUPFAM" id="SSF52540">
    <property type="entry name" value="P-loop containing nucleoside triphosphate hydrolases"/>
    <property type="match status" value="2"/>
</dbReference>
<organism evidence="29 30">
    <name type="scientific">Bombus bifarius</name>
    <dbReference type="NCBI Taxonomy" id="103933"/>
    <lineage>
        <taxon>Eukaryota</taxon>
        <taxon>Metazoa</taxon>
        <taxon>Ecdysozoa</taxon>
        <taxon>Arthropoda</taxon>
        <taxon>Hexapoda</taxon>
        <taxon>Insecta</taxon>
        <taxon>Pterygota</taxon>
        <taxon>Neoptera</taxon>
        <taxon>Endopterygota</taxon>
        <taxon>Hymenoptera</taxon>
        <taxon>Apocrita</taxon>
        <taxon>Aculeata</taxon>
        <taxon>Apoidea</taxon>
        <taxon>Anthophila</taxon>
        <taxon>Apidae</taxon>
        <taxon>Bombus</taxon>
        <taxon>Pyrobombus</taxon>
    </lineage>
</organism>
<dbReference type="GO" id="GO:0005524">
    <property type="term" value="F:ATP binding"/>
    <property type="evidence" value="ECO:0007669"/>
    <property type="project" value="UniProtKB-KW"/>
</dbReference>
<dbReference type="SMART" id="SM00382">
    <property type="entry name" value="AAA"/>
    <property type="match status" value="2"/>
</dbReference>
<reference evidence="30" key="1">
    <citation type="submission" date="2025-08" db="UniProtKB">
        <authorList>
            <consortium name="RefSeq"/>
        </authorList>
    </citation>
    <scope>IDENTIFICATION</scope>
    <source>
        <tissue evidence="30">Muscle</tissue>
    </source>
</reference>
<evidence type="ECO:0000256" key="25">
    <source>
        <dbReference type="SAM" id="MobiDB-lite"/>
    </source>
</evidence>
<dbReference type="InterPro" id="IPR017871">
    <property type="entry name" value="ABC_transporter-like_CS"/>
</dbReference>
<keyword evidence="12" id="KW-0915">Sodium</keyword>
<dbReference type="CDD" id="cd03250">
    <property type="entry name" value="ABCC_MRP_domain1"/>
    <property type="match status" value="1"/>
</dbReference>
<dbReference type="FunFam" id="1.20.120.350:FF:000034">
    <property type="entry name" value="Sodium leak channel non-selective protein"/>
    <property type="match status" value="1"/>
</dbReference>
<dbReference type="InterPro" id="IPR027359">
    <property type="entry name" value="Volt_channel_dom_sf"/>
</dbReference>
<comment type="subcellular location">
    <subcellularLocation>
        <location evidence="1">Cell membrane</location>
        <topology evidence="1">Multi-pass membrane protein</topology>
    </subcellularLocation>
</comment>
<feature type="region of interest" description="Disordered" evidence="25">
    <location>
        <begin position="3050"/>
        <end position="3125"/>
    </location>
</feature>
<evidence type="ECO:0000256" key="3">
    <source>
        <dbReference type="ARBA" id="ARBA00022448"/>
    </source>
</evidence>
<feature type="domain" description="ABC transporter" evidence="27">
    <location>
        <begin position="1187"/>
        <end position="1419"/>
    </location>
</feature>
<keyword evidence="7" id="KW-0677">Repeat</keyword>
<evidence type="ECO:0000259" key="28">
    <source>
        <dbReference type="PROSITE" id="PS50929"/>
    </source>
</evidence>
<comment type="similarity">
    <text evidence="2">Belongs to the ABC transporter superfamily. ABCC family. Conjugate transporter (TC 3.A.1.208) subfamily.</text>
</comment>
<keyword evidence="18" id="KW-0739">Sodium transport</keyword>
<feature type="domain" description="ABC transmembrane type-1" evidence="28">
    <location>
        <begin position="160"/>
        <end position="423"/>
    </location>
</feature>
<feature type="transmembrane region" description="Helical" evidence="26">
    <location>
        <begin position="1917"/>
        <end position="1939"/>
    </location>
</feature>
<evidence type="ECO:0000313" key="29">
    <source>
        <dbReference type="Proteomes" id="UP000515164"/>
    </source>
</evidence>
<feature type="transmembrane region" description="Helical" evidence="26">
    <location>
        <begin position="2832"/>
        <end position="2854"/>
    </location>
</feature>
<dbReference type="PROSITE" id="PS50929">
    <property type="entry name" value="ABC_TM1F"/>
    <property type="match status" value="2"/>
</dbReference>
<dbReference type="PANTHER" id="PTHR46141:SF1">
    <property type="entry name" value="SODIUM LEAK CHANNEL NALCN"/>
    <property type="match status" value="1"/>
</dbReference>
<dbReference type="RefSeq" id="XP_033308500.1">
    <property type="nucleotide sequence ID" value="XM_033452609.1"/>
</dbReference>
<protein>
    <recommendedName>
        <fullName evidence="22">Sodium leak channel NALCN</fullName>
    </recommendedName>
    <alternativeName>
        <fullName evidence="23">Sodium leak channel non-selective protein</fullName>
    </alternativeName>
    <alternativeName>
        <fullName evidence="24">Voltage gated channel-like protein 1</fullName>
    </alternativeName>
</protein>
<feature type="domain" description="ABC transmembrane type-1" evidence="28">
    <location>
        <begin position="852"/>
        <end position="1147"/>
    </location>
</feature>
<feature type="transmembrane region" description="Helical" evidence="26">
    <location>
        <begin position="2624"/>
        <end position="2643"/>
    </location>
</feature>
<feature type="transmembrane region" description="Helical" evidence="26">
    <location>
        <begin position="2335"/>
        <end position="2354"/>
    </location>
</feature>
<feature type="transmembrane region" description="Helical" evidence="26">
    <location>
        <begin position="2707"/>
        <end position="2724"/>
    </location>
</feature>
<feature type="transmembrane region" description="Helical" evidence="26">
    <location>
        <begin position="2291"/>
        <end position="2315"/>
    </location>
</feature>
<name>A0A6P8N1G9_9HYME</name>
<dbReference type="FunFam" id="3.40.50.300:FF:000997">
    <property type="entry name" value="Multidrug resistance-associated protein 1"/>
    <property type="match status" value="1"/>
</dbReference>
<dbReference type="Proteomes" id="UP000515164">
    <property type="component" value="Unplaced"/>
</dbReference>
<feature type="transmembrane region" description="Helical" evidence="26">
    <location>
        <begin position="407"/>
        <end position="427"/>
    </location>
</feature>
<comment type="catalytic activity">
    <reaction evidence="20">
        <text>Na(+)(in) = Na(+)(out)</text>
        <dbReference type="Rhea" id="RHEA:34963"/>
        <dbReference type="ChEBI" id="CHEBI:29101"/>
    </reaction>
</comment>
<dbReference type="PROSITE" id="PS50893">
    <property type="entry name" value="ABC_TRANSPORTER_2"/>
    <property type="match status" value="2"/>
</dbReference>
<feature type="transmembrane region" description="Helical" evidence="26">
    <location>
        <begin position="1861"/>
        <end position="1885"/>
    </location>
</feature>
<dbReference type="InterPro" id="IPR003593">
    <property type="entry name" value="AAA+_ATPase"/>
</dbReference>
<feature type="transmembrane region" description="Helical" evidence="26">
    <location>
        <begin position="994"/>
        <end position="1020"/>
    </location>
</feature>
<dbReference type="FunFam" id="1.10.287.70:FF:000061">
    <property type="entry name" value="Sodium leak channel non-selective protein"/>
    <property type="match status" value="1"/>
</dbReference>
<dbReference type="CTD" id="45338"/>
<dbReference type="Gene3D" id="1.10.238.10">
    <property type="entry name" value="EF-hand"/>
    <property type="match status" value="1"/>
</dbReference>
<dbReference type="GO" id="GO:0034702">
    <property type="term" value="C:monoatomic ion channel complex"/>
    <property type="evidence" value="ECO:0007669"/>
    <property type="project" value="UniProtKB-KW"/>
</dbReference>
<dbReference type="Gene3D" id="1.10.287.70">
    <property type="match status" value="4"/>
</dbReference>
<feature type="region of interest" description="Disordered" evidence="25">
    <location>
        <begin position="3008"/>
        <end position="3038"/>
    </location>
</feature>
<feature type="transmembrane region" description="Helical" evidence="26">
    <location>
        <begin position="1826"/>
        <end position="1849"/>
    </location>
</feature>
<evidence type="ECO:0000256" key="12">
    <source>
        <dbReference type="ARBA" id="ARBA00023053"/>
    </source>
</evidence>
<keyword evidence="29" id="KW-1185">Reference proteome</keyword>
<feature type="transmembrane region" description="Helical" evidence="26">
    <location>
        <begin position="2745"/>
        <end position="2769"/>
    </location>
</feature>
<dbReference type="GO" id="GO:0032224">
    <property type="term" value="P:positive regulation of synaptic transmission, cholinergic"/>
    <property type="evidence" value="ECO:0007669"/>
    <property type="project" value="TreeGrafter"/>
</dbReference>
<feature type="transmembrane region" description="Helical" evidence="26">
    <location>
        <begin position="1794"/>
        <end position="1814"/>
    </location>
</feature>
<evidence type="ECO:0000256" key="24">
    <source>
        <dbReference type="ARBA" id="ARBA00082498"/>
    </source>
</evidence>
<dbReference type="Gene3D" id="1.20.120.350">
    <property type="entry name" value="Voltage-gated potassium channels. Chain C"/>
    <property type="match status" value="4"/>
</dbReference>
<dbReference type="FunFam" id="1.10.287.70:FF:000066">
    <property type="entry name" value="Sodium leak channel non-selective protein"/>
    <property type="match status" value="1"/>
</dbReference>
<proteinExistence type="inferred from homology"/>
<dbReference type="FunFam" id="1.20.1560.10:FF:000012">
    <property type="entry name" value="ATP binding cassette subfamily C member 5"/>
    <property type="match status" value="1"/>
</dbReference>
<feature type="transmembrane region" description="Helical" evidence="26">
    <location>
        <begin position="909"/>
        <end position="933"/>
    </location>
</feature>
<evidence type="ECO:0000256" key="22">
    <source>
        <dbReference type="ARBA" id="ARBA00074738"/>
    </source>
</evidence>
<dbReference type="InterPro" id="IPR003439">
    <property type="entry name" value="ABC_transporter-like_ATP-bd"/>
</dbReference>
<dbReference type="InterPro" id="IPR005821">
    <property type="entry name" value="Ion_trans_dom"/>
</dbReference>
<feature type="transmembrane region" description="Helical" evidence="26">
    <location>
        <begin position="158"/>
        <end position="180"/>
    </location>
</feature>
<keyword evidence="10" id="KW-0851">Voltage-gated channel</keyword>
<evidence type="ECO:0000256" key="21">
    <source>
        <dbReference type="ARBA" id="ARBA00061650"/>
    </source>
</evidence>
<keyword evidence="6 26" id="KW-0812">Transmembrane</keyword>
<evidence type="ECO:0000256" key="2">
    <source>
        <dbReference type="ARBA" id="ARBA00009726"/>
    </source>
</evidence>
<dbReference type="GO" id="GO:0140359">
    <property type="term" value="F:ABC-type transporter activity"/>
    <property type="evidence" value="ECO:0007669"/>
    <property type="project" value="InterPro"/>
</dbReference>
<dbReference type="FunFam" id="1.10.238.10:FF:000080">
    <property type="entry name" value="Sodium leak channel non-selective protein"/>
    <property type="match status" value="1"/>
</dbReference>
<dbReference type="InterPro" id="IPR027417">
    <property type="entry name" value="P-loop_NTPase"/>
</dbReference>
<dbReference type="InterPro" id="IPR036640">
    <property type="entry name" value="ABC1_TM_sf"/>
</dbReference>
<dbReference type="Gene3D" id="1.20.1560.10">
    <property type="entry name" value="ABC transporter type 1, transmembrane domain"/>
    <property type="match status" value="2"/>
</dbReference>
<keyword evidence="13" id="KW-0175">Coiled coil</keyword>
<keyword evidence="15 26" id="KW-0472">Membrane</keyword>
<feature type="transmembrane region" description="Helical" evidence="26">
    <location>
        <begin position="374"/>
        <end position="401"/>
    </location>
</feature>
<dbReference type="KEGG" id="bbif:117210029"/>
<dbReference type="PROSITE" id="PS00211">
    <property type="entry name" value="ABC_TRANSPORTER_1"/>
    <property type="match status" value="2"/>
</dbReference>
<dbReference type="Pfam" id="PF00664">
    <property type="entry name" value="ABC_membrane"/>
    <property type="match status" value="2"/>
</dbReference>